<evidence type="ECO:0000313" key="7">
    <source>
        <dbReference type="EMBL" id="AKL96408.1"/>
    </source>
</evidence>
<dbReference type="InterPro" id="IPR029016">
    <property type="entry name" value="GAF-like_dom_sf"/>
</dbReference>
<evidence type="ECO:0000256" key="1">
    <source>
        <dbReference type="ARBA" id="ARBA00022741"/>
    </source>
</evidence>
<dbReference type="Pfam" id="PF25601">
    <property type="entry name" value="AAA_lid_14"/>
    <property type="match status" value="1"/>
</dbReference>
<dbReference type="Gene3D" id="3.40.50.300">
    <property type="entry name" value="P-loop containing nucleotide triphosphate hydrolases"/>
    <property type="match status" value="1"/>
</dbReference>
<sequence length="579" mass="66865">MSFLRDIVENEGMGISKNELQELLQLEEDEILQRIGKNVLPYIYQLLKSKEYILICSDEEGYILDIMGEPTFLHKDYKHNLSSDHKATSLILGFEHYARPMSFTSYWNYSIFKEHYAKPGAFLSCWACPILNLDKSVAGVLYIVKEVGYQSIKIFSHSIEIFNVVQKGAKMIEQILNIIELEREFCANRVKIQTLTQKLEGSTNSIDNPPKKNTLYGDKYIAKIKNEAIYKDEDVQLTDFLLWNKNWLMFDKFDSILEQEKMDNNENNQWRGRSEKINEVFKTASKAAMINSNVLIEGESGTGKEVVARFIHDHSFCSNGPFIPLNCAAIPDTLIESELFGYSSGAFTGAKRGGQLGKFEEANNGTIFLDEIGDMPHHAQAALLRVIQSKEIYRIGESRSRKINVRIIAATNSDLEKLVEEKVFRLDLYYRLKVIMINVPPLRERLEDLWDLVPFFIKKYRKLLNKPSINISQQVYKYFLSFPWPGNIRQLENCIESMIALSDGKLLTKDDLPNEFKRFFLETKKNHPRLMNLQQEDLERNAIIEALTQTKGNVSKASEILGISRSTMYRKMKQHHLTN</sequence>
<dbReference type="PANTHER" id="PTHR32071">
    <property type="entry name" value="TRANSCRIPTIONAL REGULATORY PROTEIN"/>
    <property type="match status" value="1"/>
</dbReference>
<dbReference type="OrthoDB" id="9771372at2"/>
<evidence type="ECO:0000256" key="5">
    <source>
        <dbReference type="ARBA" id="ARBA00023163"/>
    </source>
</evidence>
<dbReference type="InterPro" id="IPR009057">
    <property type="entry name" value="Homeodomain-like_sf"/>
</dbReference>
<dbReference type="PROSITE" id="PS00675">
    <property type="entry name" value="SIGMA54_INTERACT_1"/>
    <property type="match status" value="1"/>
</dbReference>
<keyword evidence="1" id="KW-0547">Nucleotide-binding</keyword>
<dbReference type="PANTHER" id="PTHR32071:SF57">
    <property type="entry name" value="C4-DICARBOXYLATE TRANSPORT TRANSCRIPTIONAL REGULATORY PROTEIN DCTD"/>
    <property type="match status" value="1"/>
</dbReference>
<dbReference type="InterPro" id="IPR002078">
    <property type="entry name" value="Sigma_54_int"/>
</dbReference>
<dbReference type="Gene3D" id="1.10.10.60">
    <property type="entry name" value="Homeodomain-like"/>
    <property type="match status" value="1"/>
</dbReference>
<evidence type="ECO:0000313" key="8">
    <source>
        <dbReference type="Proteomes" id="UP000035704"/>
    </source>
</evidence>
<keyword evidence="2" id="KW-0067">ATP-binding</keyword>
<evidence type="ECO:0000259" key="6">
    <source>
        <dbReference type="PROSITE" id="PS50045"/>
    </source>
</evidence>
<dbReference type="GO" id="GO:0043565">
    <property type="term" value="F:sequence-specific DNA binding"/>
    <property type="evidence" value="ECO:0007669"/>
    <property type="project" value="InterPro"/>
</dbReference>
<protein>
    <submittedName>
        <fullName evidence="7">Signal-transduction and transcriptional-control protein Stc</fullName>
    </submittedName>
</protein>
<dbReference type="InterPro" id="IPR025944">
    <property type="entry name" value="Sigma_54_int_dom_CS"/>
</dbReference>
<dbReference type="CDD" id="cd00009">
    <property type="entry name" value="AAA"/>
    <property type="match status" value="1"/>
</dbReference>
<dbReference type="GO" id="GO:0006355">
    <property type="term" value="P:regulation of DNA-templated transcription"/>
    <property type="evidence" value="ECO:0007669"/>
    <property type="project" value="InterPro"/>
</dbReference>
<dbReference type="Pfam" id="PF00158">
    <property type="entry name" value="Sigma54_activat"/>
    <property type="match status" value="1"/>
</dbReference>
<dbReference type="EMBL" id="CP009687">
    <property type="protein sequence ID" value="AKL96408.1"/>
    <property type="molecule type" value="Genomic_DNA"/>
</dbReference>
<dbReference type="Proteomes" id="UP000035704">
    <property type="component" value="Chromosome"/>
</dbReference>
<keyword evidence="3" id="KW-0805">Transcription regulation</keyword>
<evidence type="ECO:0000256" key="2">
    <source>
        <dbReference type="ARBA" id="ARBA00022840"/>
    </source>
</evidence>
<reference evidence="7 8" key="1">
    <citation type="submission" date="2014-10" db="EMBL/GenBank/DDBJ databases">
        <title>Genome sequence of Clostridium aceticum DSM 1496.</title>
        <authorList>
            <person name="Poehlein A."/>
            <person name="Schiel-Bengelsdorf B."/>
            <person name="Gottschalk G."/>
            <person name="Duerre P."/>
            <person name="Daniel R."/>
        </authorList>
    </citation>
    <scope>NUCLEOTIDE SEQUENCE [LARGE SCALE GENOMIC DNA]</scope>
    <source>
        <strain evidence="7 8">DSM 1496</strain>
    </source>
</reference>
<proteinExistence type="predicted"/>
<feature type="domain" description="Sigma-54 factor interaction" evidence="6">
    <location>
        <begin position="270"/>
        <end position="500"/>
    </location>
</feature>
<dbReference type="Pfam" id="PF02954">
    <property type="entry name" value="HTH_8"/>
    <property type="match status" value="1"/>
</dbReference>
<dbReference type="InterPro" id="IPR027417">
    <property type="entry name" value="P-loop_NTPase"/>
</dbReference>
<keyword evidence="8" id="KW-1185">Reference proteome</keyword>
<dbReference type="PATRIC" id="fig|84022.6.peg.3016"/>
<evidence type="ECO:0000256" key="3">
    <source>
        <dbReference type="ARBA" id="ARBA00023015"/>
    </source>
</evidence>
<dbReference type="SMART" id="SM00382">
    <property type="entry name" value="AAA"/>
    <property type="match status" value="1"/>
</dbReference>
<dbReference type="PROSITE" id="PS50045">
    <property type="entry name" value="SIGMA54_INTERACT_4"/>
    <property type="match status" value="1"/>
</dbReference>
<dbReference type="PROSITE" id="PS00676">
    <property type="entry name" value="SIGMA54_INTERACT_2"/>
    <property type="match status" value="1"/>
</dbReference>
<dbReference type="GO" id="GO:0005524">
    <property type="term" value="F:ATP binding"/>
    <property type="evidence" value="ECO:0007669"/>
    <property type="project" value="UniProtKB-KW"/>
</dbReference>
<name>A0A0G3WDG1_9CLOT</name>
<accession>A0A0G3WDG1</accession>
<dbReference type="Gene3D" id="1.10.8.60">
    <property type="match status" value="1"/>
</dbReference>
<dbReference type="Gene3D" id="3.30.450.40">
    <property type="match status" value="1"/>
</dbReference>
<dbReference type="SUPFAM" id="SSF52540">
    <property type="entry name" value="P-loop containing nucleoside triphosphate hydrolases"/>
    <property type="match status" value="1"/>
</dbReference>
<dbReference type="SUPFAM" id="SSF46689">
    <property type="entry name" value="Homeodomain-like"/>
    <property type="match status" value="1"/>
</dbReference>
<dbReference type="PROSITE" id="PS00688">
    <property type="entry name" value="SIGMA54_INTERACT_3"/>
    <property type="match status" value="1"/>
</dbReference>
<dbReference type="PRINTS" id="PR01590">
    <property type="entry name" value="HTHFIS"/>
</dbReference>
<dbReference type="InterPro" id="IPR003593">
    <property type="entry name" value="AAA+_ATPase"/>
</dbReference>
<dbReference type="InterPro" id="IPR058031">
    <property type="entry name" value="AAA_lid_NorR"/>
</dbReference>
<dbReference type="KEGG" id="cace:CACET_c29640"/>
<dbReference type="InterPro" id="IPR002197">
    <property type="entry name" value="HTH_Fis"/>
</dbReference>
<dbReference type="InterPro" id="IPR025662">
    <property type="entry name" value="Sigma_54_int_dom_ATP-bd_1"/>
</dbReference>
<evidence type="ECO:0000256" key="4">
    <source>
        <dbReference type="ARBA" id="ARBA00023125"/>
    </source>
</evidence>
<organism evidence="7 8">
    <name type="scientific">Clostridium aceticum</name>
    <dbReference type="NCBI Taxonomy" id="84022"/>
    <lineage>
        <taxon>Bacteria</taxon>
        <taxon>Bacillati</taxon>
        <taxon>Bacillota</taxon>
        <taxon>Clostridia</taxon>
        <taxon>Eubacteriales</taxon>
        <taxon>Clostridiaceae</taxon>
        <taxon>Clostridium</taxon>
    </lineage>
</organism>
<keyword evidence="5" id="KW-0804">Transcription</keyword>
<keyword evidence="4" id="KW-0238">DNA-binding</keyword>
<dbReference type="RefSeq" id="WP_052661435.1">
    <property type="nucleotide sequence ID" value="NZ_CP009687.1"/>
</dbReference>
<gene>
    <name evidence="7" type="primary">stc1</name>
    <name evidence="7" type="ORF">CACET_c29640</name>
</gene>
<dbReference type="InterPro" id="IPR025943">
    <property type="entry name" value="Sigma_54_int_dom_ATP-bd_2"/>
</dbReference>
<dbReference type="FunFam" id="3.40.50.300:FF:000006">
    <property type="entry name" value="DNA-binding transcriptional regulator NtrC"/>
    <property type="match status" value="1"/>
</dbReference>
<dbReference type="AlphaFoldDB" id="A0A0G3WDG1"/>